<dbReference type="InterPro" id="IPR006994">
    <property type="entry name" value="TCF25/Rqc1"/>
</dbReference>
<dbReference type="Pfam" id="PF04910">
    <property type="entry name" value="Tcf25"/>
    <property type="match status" value="2"/>
</dbReference>
<gene>
    <name evidence="2" type="ORF">O6P43_027461</name>
</gene>
<dbReference type="EMBL" id="JARAOO010000011">
    <property type="protein sequence ID" value="KAJ7951409.1"/>
    <property type="molecule type" value="Genomic_DNA"/>
</dbReference>
<dbReference type="GO" id="GO:1990112">
    <property type="term" value="C:RQC complex"/>
    <property type="evidence" value="ECO:0007669"/>
    <property type="project" value="TreeGrafter"/>
</dbReference>
<organism evidence="2 3">
    <name type="scientific">Quillaja saponaria</name>
    <name type="common">Soap bark tree</name>
    <dbReference type="NCBI Taxonomy" id="32244"/>
    <lineage>
        <taxon>Eukaryota</taxon>
        <taxon>Viridiplantae</taxon>
        <taxon>Streptophyta</taxon>
        <taxon>Embryophyta</taxon>
        <taxon>Tracheophyta</taxon>
        <taxon>Spermatophyta</taxon>
        <taxon>Magnoliopsida</taxon>
        <taxon>eudicotyledons</taxon>
        <taxon>Gunneridae</taxon>
        <taxon>Pentapetalae</taxon>
        <taxon>rosids</taxon>
        <taxon>fabids</taxon>
        <taxon>Fabales</taxon>
        <taxon>Quillajaceae</taxon>
        <taxon>Quillaja</taxon>
    </lineage>
</organism>
<sequence length="519" mass="59385">MNETLTVYKDKEERSTVKITSVVCNSNPKAKKKKKSKENSSSTKDTVEENLDAILENLDVNSSSEQHFSSKAKGAYTEDHNNAVKQCSVSILQVDQKHLNAENELKRIFGSKVVKSFESSNQVGSCRQIRGIRRGNYTLRKTFLVTPANHWPRWDGSLSMEFLETRGGCNYFRYSLSSSYTQAQRAYEANKAINDINGLASILLNYPYHLHLLLTIAEYFKVVGEHQMSADAIARSLYALECAWHPMFTPLQEVCKLLLALDSDDPMGAIFSIDYFSIRAEEYVWLERFSDGYKSDTSLWLFPNFSYSLAIYRFYLERDASKDTSLDSKKVTSTDLMKQALMLHPPVLQKQVAKVPLKDRVWTNFLKRTIFLSEQTGIPSLDHLVDMYVERSDLHKLLLNAAQLVIETLENNKSDILYWACVRKEAFSSDRNEYGHLLVSEFSDSVASIPPEICKILWSMLPLATLGDGEDGAADYNQLYGHKQEMSPMYRAMPNYWFDYHHIDAGELFGMPIEIYIVH</sequence>
<keyword evidence="3" id="KW-1185">Reference proteome</keyword>
<dbReference type="PANTHER" id="PTHR22684:SF0">
    <property type="entry name" value="RIBOSOME QUALITY CONTROL COMPLEX SUBUNIT TCF25"/>
    <property type="match status" value="1"/>
</dbReference>
<accession>A0AAD7L4G8</accession>
<reference evidence="2" key="1">
    <citation type="journal article" date="2023" name="Science">
        <title>Elucidation of the pathway for biosynthesis of saponin adjuvants from the soapbark tree.</title>
        <authorList>
            <person name="Reed J."/>
            <person name="Orme A."/>
            <person name="El-Demerdash A."/>
            <person name="Owen C."/>
            <person name="Martin L.B.B."/>
            <person name="Misra R.C."/>
            <person name="Kikuchi S."/>
            <person name="Rejzek M."/>
            <person name="Martin A.C."/>
            <person name="Harkess A."/>
            <person name="Leebens-Mack J."/>
            <person name="Louveau T."/>
            <person name="Stephenson M.J."/>
            <person name="Osbourn A."/>
        </authorList>
    </citation>
    <scope>NUCLEOTIDE SEQUENCE</scope>
    <source>
        <strain evidence="2">S10</strain>
    </source>
</reference>
<dbReference type="Proteomes" id="UP001163823">
    <property type="component" value="Chromosome 11"/>
</dbReference>
<feature type="region of interest" description="Disordered" evidence="1">
    <location>
        <begin position="26"/>
        <end position="47"/>
    </location>
</feature>
<evidence type="ECO:0000256" key="1">
    <source>
        <dbReference type="SAM" id="MobiDB-lite"/>
    </source>
</evidence>
<comment type="caution">
    <text evidence="2">The sequence shown here is derived from an EMBL/GenBank/DDBJ whole genome shotgun (WGS) entry which is preliminary data.</text>
</comment>
<proteinExistence type="predicted"/>
<dbReference type="AlphaFoldDB" id="A0AAD7L4G8"/>
<protein>
    <submittedName>
        <fullName evidence="2">Transcription factor 25</fullName>
    </submittedName>
</protein>
<evidence type="ECO:0000313" key="3">
    <source>
        <dbReference type="Proteomes" id="UP001163823"/>
    </source>
</evidence>
<evidence type="ECO:0000313" key="2">
    <source>
        <dbReference type="EMBL" id="KAJ7951409.1"/>
    </source>
</evidence>
<dbReference type="PANTHER" id="PTHR22684">
    <property type="entry name" value="NULP1-RELATED"/>
    <property type="match status" value="1"/>
</dbReference>
<name>A0AAD7L4G8_QUISA</name>
<dbReference type="KEGG" id="qsa:O6P43_027461"/>